<feature type="chain" id="PRO_5036492072" evidence="2">
    <location>
        <begin position="18"/>
        <end position="195"/>
    </location>
</feature>
<dbReference type="Proteomes" id="UP000887013">
    <property type="component" value="Unassembled WGS sequence"/>
</dbReference>
<evidence type="ECO:0000313" key="3">
    <source>
        <dbReference type="EMBL" id="GFT16029.1"/>
    </source>
</evidence>
<feature type="transmembrane region" description="Helical" evidence="1">
    <location>
        <begin position="167"/>
        <end position="189"/>
    </location>
</feature>
<dbReference type="EMBL" id="BMAW01009854">
    <property type="protein sequence ID" value="GFT16029.1"/>
    <property type="molecule type" value="Genomic_DNA"/>
</dbReference>
<proteinExistence type="predicted"/>
<keyword evidence="2" id="KW-0732">Signal</keyword>
<keyword evidence="1" id="KW-0472">Membrane</keyword>
<evidence type="ECO:0000313" key="4">
    <source>
        <dbReference type="Proteomes" id="UP000887013"/>
    </source>
</evidence>
<dbReference type="OrthoDB" id="6407511at2759"/>
<comment type="caution">
    <text evidence="3">The sequence shown here is derived from an EMBL/GenBank/DDBJ whole genome shotgun (WGS) entry which is preliminary data.</text>
</comment>
<protein>
    <submittedName>
        <fullName evidence="3">Uncharacterized protein</fullName>
    </submittedName>
</protein>
<evidence type="ECO:0000256" key="2">
    <source>
        <dbReference type="SAM" id="SignalP"/>
    </source>
</evidence>
<reference evidence="3" key="1">
    <citation type="submission" date="2020-08" db="EMBL/GenBank/DDBJ databases">
        <title>Multicomponent nature underlies the extraordinary mechanical properties of spider dragline silk.</title>
        <authorList>
            <person name="Kono N."/>
            <person name="Nakamura H."/>
            <person name="Mori M."/>
            <person name="Yoshida Y."/>
            <person name="Ohtoshi R."/>
            <person name="Malay A.D."/>
            <person name="Moran D.A.P."/>
            <person name="Tomita M."/>
            <person name="Numata K."/>
            <person name="Arakawa K."/>
        </authorList>
    </citation>
    <scope>NUCLEOTIDE SEQUENCE</scope>
</reference>
<evidence type="ECO:0000256" key="1">
    <source>
        <dbReference type="SAM" id="Phobius"/>
    </source>
</evidence>
<keyword evidence="4" id="KW-1185">Reference proteome</keyword>
<dbReference type="AlphaFoldDB" id="A0A8X6NJ68"/>
<sequence length="195" mass="20814">MRTILLLVLVLPCIVVADIRCPGGVICPSSQKCCKVNGQYECCDLNVDVPVKEENVYSGMRLEPLLSSSCANASGAVTQNGMYDRCSLMTCPGACCSEYNCCPNQNGRCCSSDRCCEFLSPCCGDGCCSAMSECCDNKGCCGFSQRCCKGWCCKKTQRCGSSDFTCINAAGVFTPAFTSVLILVAASFVSKSYFL</sequence>
<name>A0A8X6NJ68_NEPPI</name>
<feature type="signal peptide" evidence="2">
    <location>
        <begin position="1"/>
        <end position="17"/>
    </location>
</feature>
<accession>A0A8X6NJ68</accession>
<organism evidence="3 4">
    <name type="scientific">Nephila pilipes</name>
    <name type="common">Giant wood spider</name>
    <name type="synonym">Nephila maculata</name>
    <dbReference type="NCBI Taxonomy" id="299642"/>
    <lineage>
        <taxon>Eukaryota</taxon>
        <taxon>Metazoa</taxon>
        <taxon>Ecdysozoa</taxon>
        <taxon>Arthropoda</taxon>
        <taxon>Chelicerata</taxon>
        <taxon>Arachnida</taxon>
        <taxon>Araneae</taxon>
        <taxon>Araneomorphae</taxon>
        <taxon>Entelegynae</taxon>
        <taxon>Araneoidea</taxon>
        <taxon>Nephilidae</taxon>
        <taxon>Nephila</taxon>
    </lineage>
</organism>
<keyword evidence="1" id="KW-1133">Transmembrane helix</keyword>
<gene>
    <name evidence="3" type="primary">NCL1_48044</name>
    <name evidence="3" type="ORF">NPIL_146151</name>
</gene>
<keyword evidence="1" id="KW-0812">Transmembrane</keyword>